<dbReference type="AlphaFoldDB" id="A0A072VLI1"/>
<reference evidence="2" key="4">
    <citation type="journal article" date="2018" name="Nat. Plants">
        <title>Whole-genome landscape of Medicago truncatula symbiotic genes.</title>
        <authorList>
            <person name="Pecrix Y."/>
            <person name="Gamas P."/>
            <person name="Carrere S."/>
        </authorList>
    </citation>
    <scope>NUCLEOTIDE SEQUENCE</scope>
    <source>
        <tissue evidence="2">Leaves</tissue>
    </source>
</reference>
<dbReference type="EMBL" id="CM001218">
    <property type="protein sequence ID" value="KEH39005.1"/>
    <property type="molecule type" value="Genomic_DNA"/>
</dbReference>
<evidence type="ECO:0000313" key="4">
    <source>
        <dbReference type="Proteomes" id="UP000002051"/>
    </source>
</evidence>
<dbReference type="EnsemblPlants" id="KEH39005">
    <property type="protein sequence ID" value="KEH39005"/>
    <property type="gene ID" value="MTR_2g087985"/>
</dbReference>
<dbReference type="HOGENOM" id="CLU_2797741_0_0_1"/>
<dbReference type="Gramene" id="rna11766">
    <property type="protein sequence ID" value="RHN75542.1"/>
    <property type="gene ID" value="gene11766"/>
</dbReference>
<evidence type="ECO:0000313" key="1">
    <source>
        <dbReference type="EMBL" id="KEH39005.1"/>
    </source>
</evidence>
<organism evidence="1 4">
    <name type="scientific">Medicago truncatula</name>
    <name type="common">Barrel medic</name>
    <name type="synonym">Medicago tribuloides</name>
    <dbReference type="NCBI Taxonomy" id="3880"/>
    <lineage>
        <taxon>Eukaryota</taxon>
        <taxon>Viridiplantae</taxon>
        <taxon>Streptophyta</taxon>
        <taxon>Embryophyta</taxon>
        <taxon>Tracheophyta</taxon>
        <taxon>Spermatophyta</taxon>
        <taxon>Magnoliopsida</taxon>
        <taxon>eudicotyledons</taxon>
        <taxon>Gunneridae</taxon>
        <taxon>Pentapetalae</taxon>
        <taxon>rosids</taxon>
        <taxon>fabids</taxon>
        <taxon>Fabales</taxon>
        <taxon>Fabaceae</taxon>
        <taxon>Papilionoideae</taxon>
        <taxon>50 kb inversion clade</taxon>
        <taxon>NPAAA clade</taxon>
        <taxon>Hologalegina</taxon>
        <taxon>IRL clade</taxon>
        <taxon>Trifolieae</taxon>
        <taxon>Medicago</taxon>
    </lineage>
</organism>
<sequence length="68" mass="7718">MSFITSSSPDWPQVPNTDRRSWRLGTNCGYSVCSVYHMLTTDDSQVLDAVSKLIWHIHVPVKVSLPAW</sequence>
<reference evidence="3" key="3">
    <citation type="submission" date="2015-04" db="UniProtKB">
        <authorList>
            <consortium name="EnsemblPlants"/>
        </authorList>
    </citation>
    <scope>IDENTIFICATION</scope>
    <source>
        <strain evidence="3">cv. Jemalong A17</strain>
    </source>
</reference>
<name>A0A072VLI1_MEDTR</name>
<protein>
    <submittedName>
        <fullName evidence="1 3">Uncharacterized protein</fullName>
    </submittedName>
</protein>
<evidence type="ECO:0000313" key="3">
    <source>
        <dbReference type="EnsemblPlants" id="KEH39005"/>
    </source>
</evidence>
<keyword evidence="4" id="KW-1185">Reference proteome</keyword>
<accession>A0A072VLI1</accession>
<reference evidence="1 4" key="1">
    <citation type="journal article" date="2011" name="Nature">
        <title>The Medicago genome provides insight into the evolution of rhizobial symbioses.</title>
        <authorList>
            <person name="Young N.D."/>
            <person name="Debelle F."/>
            <person name="Oldroyd G.E."/>
            <person name="Geurts R."/>
            <person name="Cannon S.B."/>
            <person name="Udvardi M.K."/>
            <person name="Benedito V.A."/>
            <person name="Mayer K.F."/>
            <person name="Gouzy J."/>
            <person name="Schoof H."/>
            <person name="Van de Peer Y."/>
            <person name="Proost S."/>
            <person name="Cook D.R."/>
            <person name="Meyers B.C."/>
            <person name="Spannagl M."/>
            <person name="Cheung F."/>
            <person name="De Mita S."/>
            <person name="Krishnakumar V."/>
            <person name="Gundlach H."/>
            <person name="Zhou S."/>
            <person name="Mudge J."/>
            <person name="Bharti A.K."/>
            <person name="Murray J.D."/>
            <person name="Naoumkina M.A."/>
            <person name="Rosen B."/>
            <person name="Silverstein K.A."/>
            <person name="Tang H."/>
            <person name="Rombauts S."/>
            <person name="Zhao P.X."/>
            <person name="Zhou P."/>
            <person name="Barbe V."/>
            <person name="Bardou P."/>
            <person name="Bechner M."/>
            <person name="Bellec A."/>
            <person name="Berger A."/>
            <person name="Berges H."/>
            <person name="Bidwell S."/>
            <person name="Bisseling T."/>
            <person name="Choisne N."/>
            <person name="Couloux A."/>
            <person name="Denny R."/>
            <person name="Deshpande S."/>
            <person name="Dai X."/>
            <person name="Doyle J.J."/>
            <person name="Dudez A.M."/>
            <person name="Farmer A.D."/>
            <person name="Fouteau S."/>
            <person name="Franken C."/>
            <person name="Gibelin C."/>
            <person name="Gish J."/>
            <person name="Goldstein S."/>
            <person name="Gonzalez A.J."/>
            <person name="Green P.J."/>
            <person name="Hallab A."/>
            <person name="Hartog M."/>
            <person name="Hua A."/>
            <person name="Humphray S.J."/>
            <person name="Jeong D.H."/>
            <person name="Jing Y."/>
            <person name="Jocker A."/>
            <person name="Kenton S.M."/>
            <person name="Kim D.J."/>
            <person name="Klee K."/>
            <person name="Lai H."/>
            <person name="Lang C."/>
            <person name="Lin S."/>
            <person name="Macmil S.L."/>
            <person name="Magdelenat G."/>
            <person name="Matthews L."/>
            <person name="McCorrison J."/>
            <person name="Monaghan E.L."/>
            <person name="Mun J.H."/>
            <person name="Najar F.Z."/>
            <person name="Nicholson C."/>
            <person name="Noirot C."/>
            <person name="O'Bleness M."/>
            <person name="Paule C.R."/>
            <person name="Poulain J."/>
            <person name="Prion F."/>
            <person name="Qin B."/>
            <person name="Qu C."/>
            <person name="Retzel E.F."/>
            <person name="Riddle C."/>
            <person name="Sallet E."/>
            <person name="Samain S."/>
            <person name="Samson N."/>
            <person name="Sanders I."/>
            <person name="Saurat O."/>
            <person name="Scarpelli C."/>
            <person name="Schiex T."/>
            <person name="Segurens B."/>
            <person name="Severin A.J."/>
            <person name="Sherrier D.J."/>
            <person name="Shi R."/>
            <person name="Sims S."/>
            <person name="Singer S.R."/>
            <person name="Sinharoy S."/>
            <person name="Sterck L."/>
            <person name="Viollet A."/>
            <person name="Wang B.B."/>
            <person name="Wang K."/>
            <person name="Wang M."/>
            <person name="Wang X."/>
            <person name="Warfsmann J."/>
            <person name="Weissenbach J."/>
            <person name="White D.D."/>
            <person name="White J.D."/>
            <person name="Wiley G.B."/>
            <person name="Wincker P."/>
            <person name="Xing Y."/>
            <person name="Yang L."/>
            <person name="Yao Z."/>
            <person name="Ying F."/>
            <person name="Zhai J."/>
            <person name="Zhou L."/>
            <person name="Zuber A."/>
            <person name="Denarie J."/>
            <person name="Dixon R.A."/>
            <person name="May G.D."/>
            <person name="Schwartz D.C."/>
            <person name="Rogers J."/>
            <person name="Quetier F."/>
            <person name="Town C.D."/>
            <person name="Roe B.A."/>
        </authorList>
    </citation>
    <scope>NUCLEOTIDE SEQUENCE [LARGE SCALE GENOMIC DNA]</scope>
    <source>
        <strain evidence="1">A17</strain>
        <strain evidence="3 4">cv. Jemalong A17</strain>
    </source>
</reference>
<dbReference type="Proteomes" id="UP000265566">
    <property type="component" value="Chromosome 2"/>
</dbReference>
<dbReference type="EMBL" id="PSQE01000002">
    <property type="protein sequence ID" value="RHN75542.1"/>
    <property type="molecule type" value="Genomic_DNA"/>
</dbReference>
<proteinExistence type="predicted"/>
<evidence type="ECO:0000313" key="2">
    <source>
        <dbReference type="EMBL" id="RHN75542.1"/>
    </source>
</evidence>
<dbReference type="Proteomes" id="UP000002051">
    <property type="component" value="Chromosome 2"/>
</dbReference>
<gene>
    <name evidence="1" type="ordered locus">MTR_2g087985</name>
    <name evidence="2" type="ORF">MtrunA17_Chr2g0322381</name>
</gene>
<reference evidence="1 4" key="2">
    <citation type="journal article" date="2014" name="BMC Genomics">
        <title>An improved genome release (version Mt4.0) for the model legume Medicago truncatula.</title>
        <authorList>
            <person name="Tang H."/>
            <person name="Krishnakumar V."/>
            <person name="Bidwell S."/>
            <person name="Rosen B."/>
            <person name="Chan A."/>
            <person name="Zhou S."/>
            <person name="Gentzbittel L."/>
            <person name="Childs K.L."/>
            <person name="Yandell M."/>
            <person name="Gundlach H."/>
            <person name="Mayer K.F."/>
            <person name="Schwartz D.C."/>
            <person name="Town C.D."/>
        </authorList>
    </citation>
    <scope>GENOME REANNOTATION</scope>
    <source>
        <strain evidence="1">A17</strain>
        <strain evidence="3 4">cv. Jemalong A17</strain>
    </source>
</reference>